<organism evidence="2 3">
    <name type="scientific">Folsomia candida</name>
    <name type="common">Springtail</name>
    <dbReference type="NCBI Taxonomy" id="158441"/>
    <lineage>
        <taxon>Eukaryota</taxon>
        <taxon>Metazoa</taxon>
        <taxon>Ecdysozoa</taxon>
        <taxon>Arthropoda</taxon>
        <taxon>Hexapoda</taxon>
        <taxon>Collembola</taxon>
        <taxon>Entomobryomorpha</taxon>
        <taxon>Isotomoidea</taxon>
        <taxon>Isotomidae</taxon>
        <taxon>Proisotominae</taxon>
        <taxon>Folsomia</taxon>
    </lineage>
</organism>
<dbReference type="OrthoDB" id="8065733at2759"/>
<dbReference type="EMBL" id="LNIX01000019">
    <property type="protein sequence ID" value="OXA44215.1"/>
    <property type="molecule type" value="Genomic_DNA"/>
</dbReference>
<evidence type="ECO:0000256" key="1">
    <source>
        <dbReference type="SAM" id="Phobius"/>
    </source>
</evidence>
<dbReference type="Proteomes" id="UP000198287">
    <property type="component" value="Unassembled WGS sequence"/>
</dbReference>
<evidence type="ECO:0000313" key="2">
    <source>
        <dbReference type="EMBL" id="OXA44215.1"/>
    </source>
</evidence>
<proteinExistence type="predicted"/>
<protein>
    <submittedName>
        <fullName evidence="2">Uncharacterized protein</fullName>
    </submittedName>
</protein>
<feature type="non-terminal residue" evidence="2">
    <location>
        <position position="197"/>
    </location>
</feature>
<keyword evidence="1" id="KW-1133">Transmembrane helix</keyword>
<dbReference type="AlphaFoldDB" id="A0A226DF61"/>
<accession>A0A226DF61</accession>
<evidence type="ECO:0000313" key="3">
    <source>
        <dbReference type="Proteomes" id="UP000198287"/>
    </source>
</evidence>
<gene>
    <name evidence="2" type="ORF">Fcan01_20786</name>
</gene>
<keyword evidence="3" id="KW-1185">Reference proteome</keyword>
<sequence>MLNKTEEKIDRNKFIIQMCVVMLLLIVEIQDPMKEQIMTKTIISIEEEIQGSVDVTFGPYFDETKLFNMEAYIVPKISKLPMKEIGNSVVSHLPKINLADPEFQTPAEIDILVGAELYYEIVDGEKNMDSSTSPIAIKSQLGWLIGGGKTTSKRELTMCHTQTNELEKLNHSENMLKLETLMKSFWELETLPALPIL</sequence>
<keyword evidence="1" id="KW-0472">Membrane</keyword>
<keyword evidence="1" id="KW-0812">Transmembrane</keyword>
<name>A0A226DF61_FOLCA</name>
<comment type="caution">
    <text evidence="2">The sequence shown here is derived from an EMBL/GenBank/DDBJ whole genome shotgun (WGS) entry which is preliminary data.</text>
</comment>
<reference evidence="2 3" key="1">
    <citation type="submission" date="2015-12" db="EMBL/GenBank/DDBJ databases">
        <title>The genome of Folsomia candida.</title>
        <authorList>
            <person name="Faddeeva A."/>
            <person name="Derks M.F."/>
            <person name="Anvar Y."/>
            <person name="Smit S."/>
            <person name="Van Straalen N."/>
            <person name="Roelofs D."/>
        </authorList>
    </citation>
    <scope>NUCLEOTIDE SEQUENCE [LARGE SCALE GENOMIC DNA]</scope>
    <source>
        <strain evidence="2 3">VU population</strain>
        <tissue evidence="2">Whole body</tissue>
    </source>
</reference>
<feature type="transmembrane region" description="Helical" evidence="1">
    <location>
        <begin position="12"/>
        <end position="29"/>
    </location>
</feature>